<protein>
    <recommendedName>
        <fullName evidence="3">Ubiquinone biosynthesis protein COQ4</fullName>
    </recommendedName>
</protein>
<sequence>MNKLFFLSIYFEFQSTLKTIRETLISSLFRISSQIYIAIKPASPWDISVKELLQYHYTTLGFHLGCFLLKHDFTPQPKCEDHDIFHLITGYDIDTSNEIAMQFWLYGNGKRSYYIPIALLAGILFYPDSYSLFKTALKNGRESLPVYHKNYRDLLHIPISQLKPVKTTYKL</sequence>
<dbReference type="EMBL" id="BBML01000010">
    <property type="protein sequence ID" value="GAK98257.1"/>
    <property type="molecule type" value="Genomic_DNA"/>
</dbReference>
<proteinExistence type="predicted"/>
<dbReference type="STRING" id="319236.BST91_06855"/>
<organism evidence="1 2">
    <name type="scientific">Nonlabens tegetincola</name>
    <dbReference type="NCBI Taxonomy" id="323273"/>
    <lineage>
        <taxon>Bacteria</taxon>
        <taxon>Pseudomonadati</taxon>
        <taxon>Bacteroidota</taxon>
        <taxon>Flavobacteriia</taxon>
        <taxon>Flavobacteriales</taxon>
        <taxon>Flavobacteriaceae</taxon>
        <taxon>Nonlabens</taxon>
    </lineage>
</organism>
<accession>A0A090Q7S2</accession>
<reference evidence="1" key="1">
    <citation type="journal article" date="2014" name="Genome Announc.">
        <title>Draft Genome Sequences of Marine Flavobacterium Nonlabens Strains NR17, NR24, NR27, NR32, NR33, and Ara13.</title>
        <authorList>
            <person name="Nakanishi M."/>
            <person name="Meirelles P."/>
            <person name="Suzuki R."/>
            <person name="Takatani N."/>
            <person name="Mino S."/>
            <person name="Suda W."/>
            <person name="Oshima K."/>
            <person name="Hattori M."/>
            <person name="Ohkuma M."/>
            <person name="Hosokawa M."/>
            <person name="Miyashita K."/>
            <person name="Thompson F.L."/>
            <person name="Niwa A."/>
            <person name="Sawabe T."/>
            <person name="Sawabe T."/>
        </authorList>
    </citation>
    <scope>NUCLEOTIDE SEQUENCE [LARGE SCALE GENOMIC DNA]</scope>
    <source>
        <strain evidence="1">JCM 19294</strain>
    </source>
</reference>
<comment type="caution">
    <text evidence="1">The sequence shown here is derived from an EMBL/GenBank/DDBJ whole genome shotgun (WGS) entry which is preliminary data.</text>
</comment>
<dbReference type="Proteomes" id="UP000029221">
    <property type="component" value="Unassembled WGS sequence"/>
</dbReference>
<dbReference type="RefSeq" id="WP_042280347.1">
    <property type="nucleotide sequence ID" value="NZ_BBML01000010.1"/>
</dbReference>
<evidence type="ECO:0000313" key="2">
    <source>
        <dbReference type="Proteomes" id="UP000029221"/>
    </source>
</evidence>
<dbReference type="AlphaFoldDB" id="A0A090Q7S2"/>
<evidence type="ECO:0008006" key="3">
    <source>
        <dbReference type="Google" id="ProtNLM"/>
    </source>
</evidence>
<keyword evidence="2" id="KW-1185">Reference proteome</keyword>
<name>A0A090Q7S2_9FLAO</name>
<gene>
    <name evidence="1" type="ORF">JCM19294_891</name>
</gene>
<evidence type="ECO:0000313" key="1">
    <source>
        <dbReference type="EMBL" id="GAK98257.1"/>
    </source>
</evidence>
<dbReference type="eggNOG" id="COG5031">
    <property type="taxonomic scope" value="Bacteria"/>
</dbReference>